<dbReference type="RefSeq" id="WP_057409168.1">
    <property type="nucleotide sequence ID" value="NZ_LJRC01000118.1"/>
</dbReference>
<dbReference type="EMBL" id="LJRC01000118">
    <property type="protein sequence ID" value="KPY37348.1"/>
    <property type="molecule type" value="Genomic_DNA"/>
</dbReference>
<gene>
    <name evidence="1" type="ORF">ALO52_01268</name>
</gene>
<sequence length="104" mass="11514">MAYEIHIVRSMEIALEEWQLLCASDPSLKVANELARRNPVTGEIIVSSGKNSATWTSPLTQQQYLFDYRRGMISFVYSDAAIIKAKEIAKALGASVEGDEGEAY</sequence>
<name>A0A0P9Y6I2_9PSED</name>
<organism evidence="1 2">
    <name type="scientific">Pseudomonas syringae pv. primulae</name>
    <dbReference type="NCBI Taxonomy" id="251707"/>
    <lineage>
        <taxon>Bacteria</taxon>
        <taxon>Pseudomonadati</taxon>
        <taxon>Pseudomonadota</taxon>
        <taxon>Gammaproteobacteria</taxon>
        <taxon>Pseudomonadales</taxon>
        <taxon>Pseudomonadaceae</taxon>
        <taxon>Pseudomonas</taxon>
    </lineage>
</organism>
<protein>
    <submittedName>
        <fullName evidence="1">Uncharacterized protein</fullName>
    </submittedName>
</protein>
<reference evidence="1 2" key="1">
    <citation type="submission" date="2015-09" db="EMBL/GenBank/DDBJ databases">
        <title>Genome announcement of multiple Pseudomonas syringae strains.</title>
        <authorList>
            <person name="Thakur S."/>
            <person name="Wang P.W."/>
            <person name="Gong Y."/>
            <person name="Weir B.S."/>
            <person name="Guttman D.S."/>
        </authorList>
    </citation>
    <scope>NUCLEOTIDE SEQUENCE [LARGE SCALE GENOMIC DNA]</scope>
    <source>
        <strain evidence="1 2">ICMP3956</strain>
    </source>
</reference>
<dbReference type="AlphaFoldDB" id="A0A0P9Y6I2"/>
<dbReference type="Proteomes" id="UP000050562">
    <property type="component" value="Unassembled WGS sequence"/>
</dbReference>
<proteinExistence type="predicted"/>
<evidence type="ECO:0000313" key="2">
    <source>
        <dbReference type="Proteomes" id="UP000050562"/>
    </source>
</evidence>
<accession>A0A0P9Y6I2</accession>
<evidence type="ECO:0000313" key="1">
    <source>
        <dbReference type="EMBL" id="KPY37348.1"/>
    </source>
</evidence>
<dbReference type="PATRIC" id="fig|251707.3.peg.1644"/>
<comment type="caution">
    <text evidence="1">The sequence shown here is derived from an EMBL/GenBank/DDBJ whole genome shotgun (WGS) entry which is preliminary data.</text>
</comment>